<evidence type="ECO:0000256" key="1">
    <source>
        <dbReference type="SAM" id="Coils"/>
    </source>
</evidence>
<proteinExistence type="predicted"/>
<evidence type="ECO:0000313" key="2">
    <source>
        <dbReference type="Proteomes" id="UP000035680"/>
    </source>
</evidence>
<reference evidence="3" key="2">
    <citation type="submission" date="2015-08" db="UniProtKB">
        <authorList>
            <consortium name="WormBaseParasite"/>
        </authorList>
    </citation>
    <scope>IDENTIFICATION</scope>
</reference>
<dbReference type="Proteomes" id="UP000035680">
    <property type="component" value="Unassembled WGS sequence"/>
</dbReference>
<accession>A0A0K0F4B3</accession>
<reference evidence="2" key="1">
    <citation type="submission" date="2014-07" db="EMBL/GenBank/DDBJ databases">
        <authorList>
            <person name="Martin A.A"/>
            <person name="De Silva N."/>
        </authorList>
    </citation>
    <scope>NUCLEOTIDE SEQUENCE</scope>
</reference>
<sequence length="256" mass="31058">MPKLYDNVEYFTKEGRKYKNTYENIDSPRKSSYVPRERNRRCKSMTFFTRLGEKTSNIKNAFSKEELNSYSPPSYYLTNYNNDTNNINDEIFYYTSFPSIVVECNKSNISTYDKIDKYLEDNKNFKLPPLNCLHLYDKKENRRKVKKIQLYRNEIPSTKDIDIKKIDVEIENELRKNKKLQNDRKYYECEEENLMDRKIMINENKRIQSLDRQIDETLYIIDRNNSERKLQPPVSEFYCSKKKYKPSVNRLVQMYN</sequence>
<feature type="coiled-coil region" evidence="1">
    <location>
        <begin position="163"/>
        <end position="197"/>
    </location>
</feature>
<name>A0A0K0F4B3_STRVS</name>
<protein>
    <submittedName>
        <fullName evidence="3">Homeobox-containing protein</fullName>
    </submittedName>
</protein>
<dbReference type="WBParaSite" id="SVE_0364900.1">
    <property type="protein sequence ID" value="SVE_0364900.1"/>
    <property type="gene ID" value="SVE_0364900"/>
</dbReference>
<evidence type="ECO:0000313" key="3">
    <source>
        <dbReference type="WBParaSite" id="SVE_0364900.1"/>
    </source>
</evidence>
<dbReference type="AlphaFoldDB" id="A0A0K0F4B3"/>
<keyword evidence="1" id="KW-0175">Coiled coil</keyword>
<keyword evidence="2" id="KW-1185">Reference proteome</keyword>
<organism evidence="2 3">
    <name type="scientific">Strongyloides venezuelensis</name>
    <name type="common">Threadworm</name>
    <dbReference type="NCBI Taxonomy" id="75913"/>
    <lineage>
        <taxon>Eukaryota</taxon>
        <taxon>Metazoa</taxon>
        <taxon>Ecdysozoa</taxon>
        <taxon>Nematoda</taxon>
        <taxon>Chromadorea</taxon>
        <taxon>Rhabditida</taxon>
        <taxon>Tylenchina</taxon>
        <taxon>Panagrolaimomorpha</taxon>
        <taxon>Strongyloidoidea</taxon>
        <taxon>Strongyloididae</taxon>
        <taxon>Strongyloides</taxon>
    </lineage>
</organism>